<dbReference type="RefSeq" id="WP_317903772.1">
    <property type="nucleotide sequence ID" value="NZ_JAIRBC010000039.1"/>
</dbReference>
<dbReference type="InterPro" id="IPR038668">
    <property type="entry name" value="Lipid-bd_sf"/>
</dbReference>
<organism evidence="2 3">
    <name type="scientific">Cerina litoralis</name>
    <dbReference type="NCBI Taxonomy" id="2874477"/>
    <lineage>
        <taxon>Bacteria</taxon>
        <taxon>Pseudomonadati</taxon>
        <taxon>Bacteroidota</taxon>
        <taxon>Flavobacteriia</taxon>
        <taxon>Flavobacteriales</taxon>
        <taxon>Flavobacteriaceae</taxon>
        <taxon>Cerina</taxon>
    </lineage>
</organism>
<keyword evidence="3" id="KW-1185">Reference proteome</keyword>
<gene>
    <name evidence="2" type="ORF">K8352_17880</name>
</gene>
<feature type="chain" id="PRO_5042152354" description="Lipid-binding hydrolase" evidence="1">
    <location>
        <begin position="22"/>
        <end position="166"/>
    </location>
</feature>
<feature type="signal peptide" evidence="1">
    <location>
        <begin position="1"/>
        <end position="21"/>
    </location>
</feature>
<dbReference type="AlphaFoldDB" id="A0AAE3EZS1"/>
<dbReference type="InterPro" id="IPR024404">
    <property type="entry name" value="Lipid-bd_put"/>
</dbReference>
<dbReference type="Pfam" id="PF12888">
    <property type="entry name" value="Lipid_bd"/>
    <property type="match status" value="1"/>
</dbReference>
<evidence type="ECO:0008006" key="4">
    <source>
        <dbReference type="Google" id="ProtNLM"/>
    </source>
</evidence>
<dbReference type="Gene3D" id="2.40.128.220">
    <property type="match status" value="1"/>
</dbReference>
<name>A0AAE3EZS1_9FLAO</name>
<comment type="caution">
    <text evidence="2">The sequence shown here is derived from an EMBL/GenBank/DDBJ whole genome shotgun (WGS) entry which is preliminary data.</text>
</comment>
<reference evidence="2" key="1">
    <citation type="submission" date="2023-02" db="EMBL/GenBank/DDBJ databases">
        <title>Genome of Flavobacteriaceae gen. nov. sp. strain F89.</title>
        <authorList>
            <person name="Wang Y."/>
        </authorList>
    </citation>
    <scope>NUCLEOTIDE SEQUENCE</scope>
    <source>
        <strain evidence="2">F89</strain>
    </source>
</reference>
<protein>
    <recommendedName>
        <fullName evidence="4">Lipid-binding hydrolase</fullName>
    </recommendedName>
</protein>
<dbReference type="PROSITE" id="PS51257">
    <property type="entry name" value="PROKAR_LIPOPROTEIN"/>
    <property type="match status" value="1"/>
</dbReference>
<dbReference type="EMBL" id="JAIRBC010000039">
    <property type="protein sequence ID" value="MCG2462636.1"/>
    <property type="molecule type" value="Genomic_DNA"/>
</dbReference>
<evidence type="ECO:0000313" key="3">
    <source>
        <dbReference type="Proteomes" id="UP001200642"/>
    </source>
</evidence>
<accession>A0AAE3EZS1</accession>
<evidence type="ECO:0000256" key="1">
    <source>
        <dbReference type="SAM" id="SignalP"/>
    </source>
</evidence>
<proteinExistence type="predicted"/>
<evidence type="ECO:0000313" key="2">
    <source>
        <dbReference type="EMBL" id="MCG2462636.1"/>
    </source>
</evidence>
<keyword evidence="1" id="KW-0732">Signal</keyword>
<dbReference type="Proteomes" id="UP001200642">
    <property type="component" value="Unassembled WGS sequence"/>
</dbReference>
<sequence length="166" mass="18082">MKNLKIYKIVLTLFVAVFFVACDEGGDPDPGATEVVEMAGDWYVQFLVDGEDIYGLGYQLISTYNTAANDGTEMWIDDHGNTWQYKVKCPVNTSSLTFSGTGLNSNVDGYEVSVDVTNGTIVKNGATSTGGNTVDAISFDAVFSDDPSTTYHMEGYRRTGLLEDEH</sequence>